<dbReference type="EMBL" id="CP144913">
    <property type="protein sequence ID" value="WXB75931.1"/>
    <property type="molecule type" value="Genomic_DNA"/>
</dbReference>
<dbReference type="Gene3D" id="3.40.50.10540">
    <property type="entry name" value="Crotonobetainyl-coa:carnitine coa-transferase, domain 1"/>
    <property type="match status" value="1"/>
</dbReference>
<keyword evidence="1 2" id="KW-0808">Transferase</keyword>
<dbReference type="SUPFAM" id="SSF89796">
    <property type="entry name" value="CoA-transferase family III (CaiB/BaiF)"/>
    <property type="match status" value="1"/>
</dbReference>
<evidence type="ECO:0000313" key="2">
    <source>
        <dbReference type="EMBL" id="WXB75931.1"/>
    </source>
</evidence>
<dbReference type="Proteomes" id="UP001382727">
    <property type="component" value="Chromosome"/>
</dbReference>
<sequence>MEWQHTSEGGALDGVRVLDLSRVLAGPYLTMMLGDLGADVIKVERPEGDDTRGWGPPHFEGEATYFLAVNRNKRTLVADLRRERDREAVLRLAGRADVVVENFRPGVADRLGVGYADIRAIAPAVVYCSISAFGDAPQARSLPGYDLLVQAVGGMMSVTGTQDSGPTKAGVAVVDVLAGLHASSGVLAALRHAERTGDGQHVQVSLLGTALASLVNQSSAYLLTGEVPQRMGNAHPSLAPYETFRCGDGDVVLAVGNDRQFRSLADALSRPQLATDERFATNSQRVTHRQELKAALEDEMIGVPVGELVARLLAAGVPAGAVNDLAGAFDQAQQLGLQPVAEVVDTRRAVRTTASPLRMSATPVTYRTPPPRLP</sequence>
<accession>A0ABZ2MFV1</accession>
<name>A0ABZ2MFV1_9MICO</name>
<evidence type="ECO:0000256" key="1">
    <source>
        <dbReference type="ARBA" id="ARBA00022679"/>
    </source>
</evidence>
<dbReference type="InterPro" id="IPR050483">
    <property type="entry name" value="CoA-transferase_III_domain"/>
</dbReference>
<dbReference type="Pfam" id="PF02515">
    <property type="entry name" value="CoA_transf_3"/>
    <property type="match status" value="1"/>
</dbReference>
<dbReference type="Gene3D" id="3.30.1540.10">
    <property type="entry name" value="formyl-coa transferase, domain 3"/>
    <property type="match status" value="1"/>
</dbReference>
<dbReference type="PANTHER" id="PTHR48207:SF3">
    <property type="entry name" value="SUCCINATE--HYDROXYMETHYLGLUTARATE COA-TRANSFERASE"/>
    <property type="match status" value="1"/>
</dbReference>
<organism evidence="2 3">
    <name type="scientific">Janibacter alittae</name>
    <dbReference type="NCBI Taxonomy" id="3115209"/>
    <lineage>
        <taxon>Bacteria</taxon>
        <taxon>Bacillati</taxon>
        <taxon>Actinomycetota</taxon>
        <taxon>Actinomycetes</taxon>
        <taxon>Micrococcales</taxon>
        <taxon>Intrasporangiaceae</taxon>
        <taxon>Janibacter</taxon>
    </lineage>
</organism>
<keyword evidence="3" id="KW-1185">Reference proteome</keyword>
<proteinExistence type="predicted"/>
<dbReference type="GO" id="GO:0016740">
    <property type="term" value="F:transferase activity"/>
    <property type="evidence" value="ECO:0007669"/>
    <property type="project" value="UniProtKB-KW"/>
</dbReference>
<dbReference type="RefSeq" id="WP_338748701.1">
    <property type="nucleotide sequence ID" value="NZ_CP144913.1"/>
</dbReference>
<gene>
    <name evidence="2" type="ORF">V1351_13425</name>
</gene>
<dbReference type="InterPro" id="IPR044855">
    <property type="entry name" value="CoA-Trfase_III_dom3_sf"/>
</dbReference>
<dbReference type="EC" id="2.8.3.-" evidence="2"/>
<reference evidence="2 3" key="1">
    <citation type="submission" date="2024-02" db="EMBL/GenBank/DDBJ databases">
        <title>Janibacter sp. nov., isolated from gut of marine sandworm.</title>
        <authorList>
            <person name="Kim B."/>
            <person name="Jun M.O."/>
            <person name="Shin N.-R."/>
        </authorList>
    </citation>
    <scope>NUCLEOTIDE SEQUENCE [LARGE SCALE GENOMIC DNA]</scope>
    <source>
        <strain evidence="2 3">A1S7</strain>
    </source>
</reference>
<dbReference type="InterPro" id="IPR003673">
    <property type="entry name" value="CoA-Trfase_fam_III"/>
</dbReference>
<dbReference type="InterPro" id="IPR023606">
    <property type="entry name" value="CoA-Trfase_III_dom_1_sf"/>
</dbReference>
<dbReference type="PANTHER" id="PTHR48207">
    <property type="entry name" value="SUCCINATE--HYDROXYMETHYLGLUTARATE COA-TRANSFERASE"/>
    <property type="match status" value="1"/>
</dbReference>
<evidence type="ECO:0000313" key="3">
    <source>
        <dbReference type="Proteomes" id="UP001382727"/>
    </source>
</evidence>
<protein>
    <submittedName>
        <fullName evidence="2">CoA transferase</fullName>
        <ecNumber evidence="2">2.8.3.-</ecNumber>
    </submittedName>
</protein>